<dbReference type="SUPFAM" id="SSF52266">
    <property type="entry name" value="SGNH hydrolase"/>
    <property type="match status" value="1"/>
</dbReference>
<dbReference type="GO" id="GO:0016787">
    <property type="term" value="F:hydrolase activity"/>
    <property type="evidence" value="ECO:0007669"/>
    <property type="project" value="UniProtKB-KW"/>
</dbReference>
<dbReference type="InterPro" id="IPR013830">
    <property type="entry name" value="SGNH_hydro"/>
</dbReference>
<dbReference type="Gene3D" id="3.40.50.1110">
    <property type="entry name" value="SGNH hydrolase"/>
    <property type="match status" value="1"/>
</dbReference>
<evidence type="ECO:0000313" key="4">
    <source>
        <dbReference type="Proteomes" id="UP000326178"/>
    </source>
</evidence>
<proteinExistence type="predicted"/>
<feature type="compositionally biased region" description="Basic and acidic residues" evidence="1">
    <location>
        <begin position="281"/>
        <end position="292"/>
    </location>
</feature>
<evidence type="ECO:0000313" key="3">
    <source>
        <dbReference type="EMBL" id="QEU74295.1"/>
    </source>
</evidence>
<dbReference type="RefSeq" id="WP_150489592.1">
    <property type="nucleotide sequence ID" value="NZ_BMUV01000006.1"/>
</dbReference>
<feature type="compositionally biased region" description="Pro residues" evidence="1">
    <location>
        <begin position="301"/>
        <end position="311"/>
    </location>
</feature>
<dbReference type="EMBL" id="CP023702">
    <property type="protein sequence ID" value="QEU74295.1"/>
    <property type="molecule type" value="Genomic_DNA"/>
</dbReference>
<dbReference type="PANTHER" id="PTHR43784:SF2">
    <property type="entry name" value="GDSL-LIKE LIPASE_ACYLHYDROLASE, PUTATIVE (AFU_ORTHOLOGUE AFUA_2G00820)-RELATED"/>
    <property type="match status" value="1"/>
</dbReference>
<dbReference type="InterPro" id="IPR036514">
    <property type="entry name" value="SGNH_hydro_sf"/>
</dbReference>
<evidence type="ECO:0000259" key="2">
    <source>
        <dbReference type="Pfam" id="PF13472"/>
    </source>
</evidence>
<sequence length="311" mass="32836">MPSDERPRGEHLSRERLSGERLGDDHPGGERLGDDHPGGERPRGRYLRYVALGDSQTEGVGDGGGAAGLRGWADRLAEHLAAAGPDLRYANLAVRGRVARQVRAEQLGPALALRPDLATVVAGVNDLLRPKFDAEEVAGHLEAMFAELTAGGARVLTLTFPDVAKIAPVARPVRGRVFDLNDRIRAAAARHGVVVADLAPLPVATDPRLWGEDRLHASPLGHARIAAAAAYALGLSGSDDSWARPLPPWEPPSRLRAAGAEVRWAAGFLGPWIGRRLRGRSSGDGRTAKRPELLPVAGAPVPVPAPGPDPA</sequence>
<dbReference type="PANTHER" id="PTHR43784">
    <property type="entry name" value="GDSL-LIKE LIPASE/ACYLHYDROLASE, PUTATIVE (AFU_ORTHOLOGUE AFUA_2G00820)-RELATED"/>
    <property type="match status" value="1"/>
</dbReference>
<dbReference type="Proteomes" id="UP000326178">
    <property type="component" value="Chromosome"/>
</dbReference>
<gene>
    <name evidence="3" type="ORF">CP967_21900</name>
</gene>
<feature type="region of interest" description="Disordered" evidence="1">
    <location>
        <begin position="1"/>
        <end position="43"/>
    </location>
</feature>
<accession>A0A5J6FH84</accession>
<feature type="domain" description="SGNH hydrolase-type esterase" evidence="2">
    <location>
        <begin position="51"/>
        <end position="224"/>
    </location>
</feature>
<evidence type="ECO:0000256" key="1">
    <source>
        <dbReference type="SAM" id="MobiDB-lite"/>
    </source>
</evidence>
<dbReference type="KEGG" id="snk:CP967_21900"/>
<dbReference type="CDD" id="cd01832">
    <property type="entry name" value="SGNH_hydrolase_like_1"/>
    <property type="match status" value="1"/>
</dbReference>
<dbReference type="Pfam" id="PF13472">
    <property type="entry name" value="Lipase_GDSL_2"/>
    <property type="match status" value="1"/>
</dbReference>
<organism evidence="3 4">
    <name type="scientific">Streptomyces nitrosporeus</name>
    <dbReference type="NCBI Taxonomy" id="28894"/>
    <lineage>
        <taxon>Bacteria</taxon>
        <taxon>Bacillati</taxon>
        <taxon>Actinomycetota</taxon>
        <taxon>Actinomycetes</taxon>
        <taxon>Kitasatosporales</taxon>
        <taxon>Streptomycetaceae</taxon>
        <taxon>Streptomyces</taxon>
    </lineage>
</organism>
<protein>
    <submittedName>
        <fullName evidence="3">SGNH/GDSL hydrolase family protein</fullName>
    </submittedName>
</protein>
<dbReference type="OrthoDB" id="3465773at2"/>
<feature type="region of interest" description="Disordered" evidence="1">
    <location>
        <begin position="279"/>
        <end position="311"/>
    </location>
</feature>
<keyword evidence="3" id="KW-0378">Hydrolase</keyword>
<dbReference type="InterPro" id="IPR053140">
    <property type="entry name" value="GDSL_Rv0518-like"/>
</dbReference>
<reference evidence="3 4" key="1">
    <citation type="submission" date="2017-09" db="EMBL/GenBank/DDBJ databases">
        <authorList>
            <person name="Lee N."/>
            <person name="Cho B.-K."/>
        </authorList>
    </citation>
    <scope>NUCLEOTIDE SEQUENCE [LARGE SCALE GENOMIC DNA]</scope>
    <source>
        <strain evidence="3 4">ATCC 12769</strain>
    </source>
</reference>
<dbReference type="AlphaFoldDB" id="A0A5J6FH84"/>
<keyword evidence="4" id="KW-1185">Reference proteome</keyword>
<name>A0A5J6FH84_9ACTN</name>